<dbReference type="InterPro" id="IPR039433">
    <property type="entry name" value="Mff-like_dom"/>
</dbReference>
<evidence type="ECO:0000256" key="1">
    <source>
        <dbReference type="ARBA" id="ARBA00009806"/>
    </source>
</evidence>
<keyword evidence="3 9" id="KW-1000">Mitochondrion outer membrane</keyword>
<evidence type="ECO:0000256" key="5">
    <source>
        <dbReference type="ARBA" id="ARBA00023054"/>
    </source>
</evidence>
<comment type="function">
    <text evidence="9">Plays a role in mitochondrial and peroxisomal fission. Promotes the recruitment and association of the fission mediator dynamin-related protein 1 (DNM1L) to the mitochondrial surface.</text>
</comment>
<evidence type="ECO:0000256" key="9">
    <source>
        <dbReference type="RuleBase" id="RU368040"/>
    </source>
</evidence>
<evidence type="ECO:0000256" key="7">
    <source>
        <dbReference type="ARBA" id="ARBA00023136"/>
    </source>
</evidence>
<reference evidence="12" key="1">
    <citation type="submission" date="2025-08" db="UniProtKB">
        <authorList>
            <consortium name="RefSeq"/>
        </authorList>
    </citation>
    <scope>IDENTIFICATION</scope>
    <source>
        <strain evidence="12">Airmid</strain>
    </source>
</reference>
<comment type="subcellular location">
    <subcellularLocation>
        <location evidence="9">Mitochondrion outer membrane</location>
        <topology evidence="9">Single-pass type IV membrane protein</topology>
    </subcellularLocation>
    <subcellularLocation>
        <location evidence="9">Peroxisome</location>
    </subcellularLocation>
</comment>
<proteinExistence type="inferred from homology"/>
<dbReference type="GO" id="GO:0005741">
    <property type="term" value="C:mitochondrial outer membrane"/>
    <property type="evidence" value="ECO:0007669"/>
    <property type="project" value="UniProtKB-SubCell"/>
</dbReference>
<dbReference type="PANTHER" id="PTHR16501">
    <property type="entry name" value="TRANSPORT AND GOLGI ORGANIZATION PROTEIN 11"/>
    <property type="match status" value="1"/>
</dbReference>
<evidence type="ECO:0000256" key="8">
    <source>
        <dbReference type="ARBA" id="ARBA00023140"/>
    </source>
</evidence>
<evidence type="ECO:0000256" key="6">
    <source>
        <dbReference type="ARBA" id="ARBA00023128"/>
    </source>
</evidence>
<evidence type="ECO:0000256" key="3">
    <source>
        <dbReference type="ARBA" id="ARBA00022787"/>
    </source>
</evidence>
<gene>
    <name evidence="12" type="primary">LOC113796976</name>
</gene>
<evidence type="ECO:0000313" key="11">
    <source>
        <dbReference type="Proteomes" id="UP000515146"/>
    </source>
</evidence>
<dbReference type="CTD" id="246596"/>
<keyword evidence="11" id="KW-1185">Reference proteome</keyword>
<sequence>MSSTPFIQKSHEEMVESPYYDEDYSIDINKKMTVPNKIKAVEGSYNEMLEDPAILAIHDLKDNAKMMQVPECIRVAGGECHITTSREPPLEIKLEDKLFGGKSNHDDSLIQLATPPRTLRYEDAAPIFAEPIKQLDKALNSTTTPSKSMINDNSMISRINDFTINDLDDIDQQLSSTQNFIQLRRRVLQLSHRIDSLEIENRHRSKRDLIVYAVGALYLLFRGLSWFASNSGGGSRRGFTF</sequence>
<dbReference type="AlphaFoldDB" id="A0A6P6YEA4"/>
<dbReference type="KEGG" id="dpte:113796976"/>
<dbReference type="GO" id="GO:0005777">
    <property type="term" value="C:peroxisome"/>
    <property type="evidence" value="ECO:0007669"/>
    <property type="project" value="UniProtKB-SubCell"/>
</dbReference>
<dbReference type="Proteomes" id="UP000515146">
    <property type="component" value="Unplaced"/>
</dbReference>
<dbReference type="GO" id="GO:0090141">
    <property type="term" value="P:positive regulation of mitochondrial fission"/>
    <property type="evidence" value="ECO:0007669"/>
    <property type="project" value="UniProtKB-UniRule"/>
</dbReference>
<evidence type="ECO:0000313" key="12">
    <source>
        <dbReference type="RefSeq" id="XP_027203079.1"/>
    </source>
</evidence>
<dbReference type="RefSeq" id="XP_027203079.1">
    <property type="nucleotide sequence ID" value="XM_027347278.1"/>
</dbReference>
<feature type="domain" description="Mff-like" evidence="10">
    <location>
        <begin position="157"/>
        <end position="227"/>
    </location>
</feature>
<dbReference type="FunCoup" id="A0A6P6YEA4">
    <property type="interactions" value="1339"/>
</dbReference>
<comment type="similarity">
    <text evidence="1 9">Belongs to the Tango11 family.</text>
</comment>
<keyword evidence="7 9" id="KW-0472">Membrane</keyword>
<dbReference type="GO" id="GO:0090314">
    <property type="term" value="P:positive regulation of protein targeting to membrane"/>
    <property type="evidence" value="ECO:0007669"/>
    <property type="project" value="UniProtKB-UniRule"/>
</dbReference>
<protein>
    <recommendedName>
        <fullName evidence="9">Mitochondrial fission factor</fullName>
    </recommendedName>
</protein>
<dbReference type="OMA" id="FKTFMWL"/>
<keyword evidence="4 9" id="KW-1133">Transmembrane helix</keyword>
<feature type="transmembrane region" description="Helical" evidence="9">
    <location>
        <begin position="209"/>
        <end position="228"/>
    </location>
</feature>
<keyword evidence="2 9" id="KW-0812">Transmembrane</keyword>
<evidence type="ECO:0000259" key="10">
    <source>
        <dbReference type="Pfam" id="PF05644"/>
    </source>
</evidence>
<keyword evidence="5" id="KW-0175">Coiled coil</keyword>
<keyword evidence="8 9" id="KW-0576">Peroxisome</keyword>
<keyword evidence="6 9" id="KW-0496">Mitochondrion</keyword>
<dbReference type="GO" id="GO:0000266">
    <property type="term" value="P:mitochondrial fission"/>
    <property type="evidence" value="ECO:0007669"/>
    <property type="project" value="UniProtKB-UniRule"/>
</dbReference>
<dbReference type="PANTHER" id="PTHR16501:SF6">
    <property type="entry name" value="TRANSPORT AND GOLGI ORGANIZATION PROTEIN 11"/>
    <property type="match status" value="1"/>
</dbReference>
<dbReference type="OrthoDB" id="5986838at2759"/>
<dbReference type="InterPro" id="IPR008518">
    <property type="entry name" value="Mff/Tango-11"/>
</dbReference>
<dbReference type="InParanoid" id="A0A6P6YEA4"/>
<name>A0A6P6YEA4_DERPT</name>
<evidence type="ECO:0000256" key="4">
    <source>
        <dbReference type="ARBA" id="ARBA00022989"/>
    </source>
</evidence>
<feature type="domain" description="Mff-like" evidence="10">
    <location>
        <begin position="18"/>
        <end position="124"/>
    </location>
</feature>
<organism evidence="11 12">
    <name type="scientific">Dermatophagoides pteronyssinus</name>
    <name type="common">European house dust mite</name>
    <dbReference type="NCBI Taxonomy" id="6956"/>
    <lineage>
        <taxon>Eukaryota</taxon>
        <taxon>Metazoa</taxon>
        <taxon>Ecdysozoa</taxon>
        <taxon>Arthropoda</taxon>
        <taxon>Chelicerata</taxon>
        <taxon>Arachnida</taxon>
        <taxon>Acari</taxon>
        <taxon>Acariformes</taxon>
        <taxon>Sarcoptiformes</taxon>
        <taxon>Astigmata</taxon>
        <taxon>Psoroptidia</taxon>
        <taxon>Analgoidea</taxon>
        <taxon>Pyroglyphidae</taxon>
        <taxon>Dermatophagoidinae</taxon>
        <taxon>Dermatophagoides</taxon>
    </lineage>
</organism>
<accession>A0A6P6YEA4</accession>
<evidence type="ECO:0000256" key="2">
    <source>
        <dbReference type="ARBA" id="ARBA00022692"/>
    </source>
</evidence>
<dbReference type="Pfam" id="PF05644">
    <property type="entry name" value="Miff"/>
    <property type="match status" value="2"/>
</dbReference>